<feature type="domain" description="6-phosphogluconate dehydrogenase NADP-binding" evidence="4">
    <location>
        <begin position="2"/>
        <end position="159"/>
    </location>
</feature>
<dbReference type="Gene3D" id="1.10.1040.10">
    <property type="entry name" value="N-(1-d-carboxylethyl)-l-norvaline Dehydrogenase, domain 2"/>
    <property type="match status" value="1"/>
</dbReference>
<dbReference type="InterPro" id="IPR013328">
    <property type="entry name" value="6PGD_dom2"/>
</dbReference>
<dbReference type="SUPFAM" id="SSF48179">
    <property type="entry name" value="6-phosphogluconate dehydrogenase C-terminal domain-like"/>
    <property type="match status" value="1"/>
</dbReference>
<dbReference type="PANTHER" id="PTHR43060:SF15">
    <property type="entry name" value="3-HYDROXYISOBUTYRATE DEHYDROGENASE-LIKE 1, MITOCHONDRIAL-RELATED"/>
    <property type="match status" value="1"/>
</dbReference>
<proteinExistence type="inferred from homology"/>
<dbReference type="PIRSF" id="PIRSF000103">
    <property type="entry name" value="HIBADH"/>
    <property type="match status" value="1"/>
</dbReference>
<dbReference type="EC" id="1.1.-.-" evidence="6"/>
<dbReference type="InterPro" id="IPR036291">
    <property type="entry name" value="NAD(P)-bd_dom_sf"/>
</dbReference>
<keyword evidence="2 6" id="KW-0560">Oxidoreductase</keyword>
<evidence type="ECO:0000256" key="1">
    <source>
        <dbReference type="ARBA" id="ARBA00009080"/>
    </source>
</evidence>
<protein>
    <submittedName>
        <fullName evidence="6">NAD(P)-dependent oxidoreductase</fullName>
        <ecNumber evidence="6">1.1.-.-</ecNumber>
    </submittedName>
</protein>
<reference evidence="7" key="1">
    <citation type="journal article" date="2019" name="Int. J. Syst. Evol. Microbiol.">
        <title>The Global Catalogue of Microorganisms (GCM) 10K type strain sequencing project: providing services to taxonomists for standard genome sequencing and annotation.</title>
        <authorList>
            <consortium name="The Broad Institute Genomics Platform"/>
            <consortium name="The Broad Institute Genome Sequencing Center for Infectious Disease"/>
            <person name="Wu L."/>
            <person name="Ma J."/>
        </authorList>
    </citation>
    <scope>NUCLEOTIDE SEQUENCE [LARGE SCALE GENOMIC DNA]</scope>
    <source>
        <strain evidence="7">CCM 8924</strain>
    </source>
</reference>
<keyword evidence="3" id="KW-0520">NAD</keyword>
<name>A0ABW1RS59_9LACO</name>
<dbReference type="EMBL" id="JBHSSG010000008">
    <property type="protein sequence ID" value="MFC6178296.1"/>
    <property type="molecule type" value="Genomic_DNA"/>
</dbReference>
<dbReference type="InterPro" id="IPR008927">
    <property type="entry name" value="6-PGluconate_DH-like_C_sf"/>
</dbReference>
<sequence length="289" mass="31204">MKLGFIGTGVMGRGIINNLLKADYEVFVYNRTKAHAQSVIDNGAIWQDSPREIAESADVVMTMVGYPKDVAEQYYGEKGIFAGSHPGQIILDMTTSTPTLAKELTDAGREFNVKVLDAPVSGGDTGAKNGTLTIMVGGDEAAFNELKPMFAAISKAATLFGTAGRGQNAKMANQIMIAGTMLGMAESMAYAKESGLDLPQVLKTLGGGAAQNWSMDNYGPRVLSDDYEPGFYVKHYIKDLRIALDEAQKMQVDLPMTTMAEQFYTTLVDEQKLADAGIQAIVKLWTQFA</sequence>
<dbReference type="GO" id="GO:0016491">
    <property type="term" value="F:oxidoreductase activity"/>
    <property type="evidence" value="ECO:0007669"/>
    <property type="project" value="UniProtKB-KW"/>
</dbReference>
<dbReference type="Proteomes" id="UP001596158">
    <property type="component" value="Unassembled WGS sequence"/>
</dbReference>
<dbReference type="InterPro" id="IPR015815">
    <property type="entry name" value="HIBADH-related"/>
</dbReference>
<evidence type="ECO:0000259" key="4">
    <source>
        <dbReference type="Pfam" id="PF03446"/>
    </source>
</evidence>
<evidence type="ECO:0000313" key="7">
    <source>
        <dbReference type="Proteomes" id="UP001596158"/>
    </source>
</evidence>
<comment type="similarity">
    <text evidence="1">Belongs to the HIBADH-related family.</text>
</comment>
<evidence type="ECO:0000259" key="5">
    <source>
        <dbReference type="Pfam" id="PF14833"/>
    </source>
</evidence>
<evidence type="ECO:0000313" key="6">
    <source>
        <dbReference type="EMBL" id="MFC6178296.1"/>
    </source>
</evidence>
<dbReference type="Pfam" id="PF14833">
    <property type="entry name" value="NAD_binding_11"/>
    <property type="match status" value="1"/>
</dbReference>
<dbReference type="RefSeq" id="WP_042493077.1">
    <property type="nucleotide sequence ID" value="NZ_BJDT01000002.1"/>
</dbReference>
<dbReference type="InterPro" id="IPR006115">
    <property type="entry name" value="6PGDH_NADP-bd"/>
</dbReference>
<dbReference type="Pfam" id="PF03446">
    <property type="entry name" value="NAD_binding_2"/>
    <property type="match status" value="1"/>
</dbReference>
<feature type="domain" description="3-hydroxyisobutyrate dehydrogenase-like NAD-binding" evidence="5">
    <location>
        <begin position="164"/>
        <end position="285"/>
    </location>
</feature>
<keyword evidence="7" id="KW-1185">Reference proteome</keyword>
<dbReference type="Gene3D" id="3.40.50.720">
    <property type="entry name" value="NAD(P)-binding Rossmann-like Domain"/>
    <property type="match status" value="1"/>
</dbReference>
<gene>
    <name evidence="6" type="ORF">ACFQGR_02585</name>
</gene>
<comment type="caution">
    <text evidence="6">The sequence shown here is derived from an EMBL/GenBank/DDBJ whole genome shotgun (WGS) entry which is preliminary data.</text>
</comment>
<evidence type="ECO:0000256" key="2">
    <source>
        <dbReference type="ARBA" id="ARBA00023002"/>
    </source>
</evidence>
<accession>A0ABW1RS59</accession>
<evidence type="ECO:0000256" key="3">
    <source>
        <dbReference type="ARBA" id="ARBA00023027"/>
    </source>
</evidence>
<organism evidence="6 7">
    <name type="scientific">Weissella sagaensis</name>
    <dbReference type="NCBI Taxonomy" id="2559928"/>
    <lineage>
        <taxon>Bacteria</taxon>
        <taxon>Bacillati</taxon>
        <taxon>Bacillota</taxon>
        <taxon>Bacilli</taxon>
        <taxon>Lactobacillales</taxon>
        <taxon>Lactobacillaceae</taxon>
        <taxon>Weissella</taxon>
    </lineage>
</organism>
<dbReference type="SUPFAM" id="SSF51735">
    <property type="entry name" value="NAD(P)-binding Rossmann-fold domains"/>
    <property type="match status" value="1"/>
</dbReference>
<dbReference type="InterPro" id="IPR029154">
    <property type="entry name" value="HIBADH-like_NADP-bd"/>
</dbReference>
<dbReference type="PANTHER" id="PTHR43060">
    <property type="entry name" value="3-HYDROXYISOBUTYRATE DEHYDROGENASE-LIKE 1, MITOCHONDRIAL-RELATED"/>
    <property type="match status" value="1"/>
</dbReference>